<dbReference type="Gene3D" id="3.30.2140.20">
    <property type="match status" value="1"/>
</dbReference>
<dbReference type="OrthoDB" id="10260017at2759"/>
<dbReference type="Proteomes" id="UP000612055">
    <property type="component" value="Unassembled WGS sequence"/>
</dbReference>
<evidence type="ECO:0000256" key="1">
    <source>
        <dbReference type="ARBA" id="ARBA00006547"/>
    </source>
</evidence>
<feature type="compositionally biased region" description="Gly residues" evidence="2">
    <location>
        <begin position="190"/>
        <end position="201"/>
    </location>
</feature>
<evidence type="ECO:0008006" key="5">
    <source>
        <dbReference type="Google" id="ProtNLM"/>
    </source>
</evidence>
<sequence>MLIRGEGAVCFEHSALLEHVFKELGFEAGVVGGQIWRSKEIGFVPPGVRAYHASVLVRFPDGSSYQCDAGHPLRSLEPVEVVEGREQWQADGRGFRVSRESDEPGAWTLEQFIQGEWARQHRSWPEFRPLSNFNGAVDIITTPGHPFRGGWVLSICRPDGAHVSVATGGWAGSEVPPGHAKHVVRKQEGEGQGGKGDGPGGRAPVVHTERVIPIDSEELRALAAGELRTTCQVPGSG</sequence>
<comment type="caution">
    <text evidence="3">The sequence shown here is derived from an EMBL/GenBank/DDBJ whole genome shotgun (WGS) entry which is preliminary data.</text>
</comment>
<accession>A0A835YIG7</accession>
<gene>
    <name evidence="3" type="ORF">HYH03_002800</name>
</gene>
<dbReference type="PANTHER" id="PTHR11786">
    <property type="entry name" value="N-HYDROXYARYLAMINE O-ACETYLTRANSFERASE"/>
    <property type="match status" value="1"/>
</dbReference>
<evidence type="ECO:0000313" key="3">
    <source>
        <dbReference type="EMBL" id="KAG2499220.1"/>
    </source>
</evidence>
<feature type="region of interest" description="Disordered" evidence="2">
    <location>
        <begin position="174"/>
        <end position="205"/>
    </location>
</feature>
<protein>
    <recommendedName>
        <fullName evidence="5">Arylamine N-acetyltransferase</fullName>
    </recommendedName>
</protein>
<comment type="similarity">
    <text evidence="1">Belongs to the arylamine N-acetyltransferase family.</text>
</comment>
<keyword evidence="4" id="KW-1185">Reference proteome</keyword>
<dbReference type="PANTHER" id="PTHR11786:SF0">
    <property type="entry name" value="ARYLAMINE N-ACETYLTRANSFERASE 4-RELATED"/>
    <property type="match status" value="1"/>
</dbReference>
<dbReference type="AlphaFoldDB" id="A0A835YIG7"/>
<evidence type="ECO:0000313" key="4">
    <source>
        <dbReference type="Proteomes" id="UP000612055"/>
    </source>
</evidence>
<dbReference type="InterPro" id="IPR053710">
    <property type="entry name" value="Arylamine_NAT_domain_sf"/>
</dbReference>
<evidence type="ECO:0000256" key="2">
    <source>
        <dbReference type="SAM" id="MobiDB-lite"/>
    </source>
</evidence>
<organism evidence="3 4">
    <name type="scientific">Edaphochlamys debaryana</name>
    <dbReference type="NCBI Taxonomy" id="47281"/>
    <lineage>
        <taxon>Eukaryota</taxon>
        <taxon>Viridiplantae</taxon>
        <taxon>Chlorophyta</taxon>
        <taxon>core chlorophytes</taxon>
        <taxon>Chlorophyceae</taxon>
        <taxon>CS clade</taxon>
        <taxon>Chlamydomonadales</taxon>
        <taxon>Chlamydomonadales incertae sedis</taxon>
        <taxon>Edaphochlamys</taxon>
    </lineage>
</organism>
<name>A0A835YIG7_9CHLO</name>
<dbReference type="GO" id="GO:0016407">
    <property type="term" value="F:acetyltransferase activity"/>
    <property type="evidence" value="ECO:0007669"/>
    <property type="project" value="InterPro"/>
</dbReference>
<reference evidence="3" key="1">
    <citation type="journal article" date="2020" name="bioRxiv">
        <title>Comparative genomics of Chlamydomonas.</title>
        <authorList>
            <person name="Craig R.J."/>
            <person name="Hasan A.R."/>
            <person name="Ness R.W."/>
            <person name="Keightley P.D."/>
        </authorList>
    </citation>
    <scope>NUCLEOTIDE SEQUENCE</scope>
    <source>
        <strain evidence="3">CCAP 11/70</strain>
    </source>
</reference>
<dbReference type="InterPro" id="IPR001447">
    <property type="entry name" value="Arylamine_N-AcTrfase"/>
</dbReference>
<proteinExistence type="inferred from homology"/>
<dbReference type="Pfam" id="PF00797">
    <property type="entry name" value="Acetyltransf_2"/>
    <property type="match status" value="1"/>
</dbReference>
<dbReference type="EMBL" id="JAEHOE010000007">
    <property type="protein sequence ID" value="KAG2499220.1"/>
    <property type="molecule type" value="Genomic_DNA"/>
</dbReference>
<dbReference type="SUPFAM" id="SSF54001">
    <property type="entry name" value="Cysteine proteinases"/>
    <property type="match status" value="1"/>
</dbReference>
<dbReference type="InterPro" id="IPR038765">
    <property type="entry name" value="Papain-like_cys_pep_sf"/>
</dbReference>